<evidence type="ECO:0000256" key="1">
    <source>
        <dbReference type="SAM" id="Phobius"/>
    </source>
</evidence>
<keyword evidence="3" id="KW-1185">Reference proteome</keyword>
<organism evidence="2 3">
    <name type="scientific">Dissulfuribacter thermophilus</name>
    <dbReference type="NCBI Taxonomy" id="1156395"/>
    <lineage>
        <taxon>Bacteria</taxon>
        <taxon>Pseudomonadati</taxon>
        <taxon>Thermodesulfobacteriota</taxon>
        <taxon>Dissulfuribacteria</taxon>
        <taxon>Dissulfuribacterales</taxon>
        <taxon>Dissulfuribacteraceae</taxon>
        <taxon>Dissulfuribacter</taxon>
    </lineage>
</organism>
<evidence type="ECO:0000313" key="2">
    <source>
        <dbReference type="EMBL" id="OCC15091.1"/>
    </source>
</evidence>
<comment type="caution">
    <text evidence="2">The sequence shown here is derived from an EMBL/GenBank/DDBJ whole genome shotgun (WGS) entry which is preliminary data.</text>
</comment>
<dbReference type="OrthoDB" id="9777307at2"/>
<keyword evidence="1" id="KW-0812">Transmembrane</keyword>
<keyword evidence="1" id="KW-0472">Membrane</keyword>
<keyword evidence="1" id="KW-1133">Transmembrane helix</keyword>
<feature type="transmembrane region" description="Helical" evidence="1">
    <location>
        <begin position="283"/>
        <end position="303"/>
    </location>
</feature>
<dbReference type="Proteomes" id="UP000093080">
    <property type="component" value="Unassembled WGS sequence"/>
</dbReference>
<sequence length="480" mass="54668">MRLLEYNAFEGQWRSFFIAKEGKGPLKVISHENFFEPGHKKEDLFVSILSKNSHIMLSDFPKTKKEILRLQINERIRQEALLEEGMNLVHRIKKISSTEGQERLSIVSLSAADISVPLDIALKNKNIRIKGIFSEISSIAGLLGAITKGPVMAAIFREKGLEILVTREKIPLYSQIIPLDVTGSVDLTMLEQTFELVRQNVERLHNIQVQKTICLGPGREICPKKIGNKEFWEPDFKKIIEISDPSLILKHPGAFGAYFALKEYDFTPSIFKTAYVIRRVNSFVSGALVLSALFTGILGFNLYRENKKLYKEYTFLLKNVTSKKEKLEAILPSNTEKALIERYVDIYKKSVEQPRPHEVLLRLASFLPSEVKILSFEIKRENTAISRPTPPPSTYMPQSSSIQFTSPIDRLFNMPLKMDIVLVTQGTFMQTRTRFEETISNIASIYSVKNVNWDYDKISRKGKLSCTITLQGKKGEGNRA</sequence>
<proteinExistence type="predicted"/>
<protein>
    <submittedName>
        <fullName evidence="2">Uncharacterized protein</fullName>
    </submittedName>
</protein>
<name>A0A1B9F5Q0_9BACT</name>
<dbReference type="STRING" id="1156395.DBT_1577"/>
<dbReference type="EMBL" id="MAGO01000007">
    <property type="protein sequence ID" value="OCC15091.1"/>
    <property type="molecule type" value="Genomic_DNA"/>
</dbReference>
<reference evidence="2 3" key="1">
    <citation type="submission" date="2016-06" db="EMBL/GenBank/DDBJ databases">
        <title>Respiratory ammonification of nitrate coupled to the oxidation of elemental sulfur in deep-sea autotrophic thermophilic bacteria.</title>
        <authorList>
            <person name="Slobodkina G.B."/>
            <person name="Mardanov A.V."/>
            <person name="Ravin N.V."/>
            <person name="Frolova A.A."/>
            <person name="Viryasiv M.B."/>
            <person name="Chernyh N.A."/>
            <person name="Bonch-Osmolovskaya E.A."/>
            <person name="Slobodkin A.I."/>
        </authorList>
    </citation>
    <scope>NUCLEOTIDE SEQUENCE [LARGE SCALE GENOMIC DNA]</scope>
    <source>
        <strain evidence="2 3">S69</strain>
    </source>
</reference>
<dbReference type="AlphaFoldDB" id="A0A1B9F5Q0"/>
<evidence type="ECO:0000313" key="3">
    <source>
        <dbReference type="Proteomes" id="UP000093080"/>
    </source>
</evidence>
<accession>A0A1B9F5Q0</accession>
<gene>
    <name evidence="2" type="ORF">DBT_1577</name>
</gene>